<reference evidence="3 4" key="1">
    <citation type="submission" date="2020-08" db="EMBL/GenBank/DDBJ databases">
        <title>Plant Genome Project.</title>
        <authorList>
            <person name="Zhang R.-G."/>
        </authorList>
    </citation>
    <scope>NUCLEOTIDE SEQUENCE [LARGE SCALE GENOMIC DNA]</scope>
    <source>
        <tissue evidence="3">Rhizome</tissue>
    </source>
</reference>
<keyword evidence="4" id="KW-1185">Reference proteome</keyword>
<accession>A0A8J5L2A2</accession>
<evidence type="ECO:0000259" key="2">
    <source>
        <dbReference type="Pfam" id="PF14547"/>
    </source>
</evidence>
<dbReference type="EMBL" id="JACMSC010000009">
    <property type="protein sequence ID" value="KAG6508789.1"/>
    <property type="molecule type" value="Genomic_DNA"/>
</dbReference>
<evidence type="ECO:0000256" key="1">
    <source>
        <dbReference type="SAM" id="SignalP"/>
    </source>
</evidence>
<evidence type="ECO:0000313" key="3">
    <source>
        <dbReference type="EMBL" id="KAG6508789.1"/>
    </source>
</evidence>
<dbReference type="AlphaFoldDB" id="A0A8J5L2A2"/>
<feature type="chain" id="PRO_5035267289" description="Hydrophobic seed protein domain-containing protein" evidence="1">
    <location>
        <begin position="26"/>
        <end position="118"/>
    </location>
</feature>
<dbReference type="CDD" id="cd01958">
    <property type="entry name" value="HPS_like"/>
    <property type="match status" value="1"/>
</dbReference>
<dbReference type="Pfam" id="PF14547">
    <property type="entry name" value="Hydrophob_seed"/>
    <property type="match status" value="1"/>
</dbReference>
<dbReference type="InterPro" id="IPR051636">
    <property type="entry name" value="Plant_LTP/defense-related"/>
</dbReference>
<dbReference type="Gene3D" id="1.10.110.10">
    <property type="entry name" value="Plant lipid-transfer and hydrophobic proteins"/>
    <property type="match status" value="1"/>
</dbReference>
<evidence type="ECO:0000313" key="4">
    <source>
        <dbReference type="Proteomes" id="UP000734854"/>
    </source>
</evidence>
<dbReference type="SUPFAM" id="SSF47699">
    <property type="entry name" value="Bifunctional inhibitor/lipid-transfer protein/seed storage 2S albumin"/>
    <property type="match status" value="1"/>
</dbReference>
<name>A0A8J5L2A2_ZINOF</name>
<proteinExistence type="predicted"/>
<organism evidence="3 4">
    <name type="scientific">Zingiber officinale</name>
    <name type="common">Ginger</name>
    <name type="synonym">Amomum zingiber</name>
    <dbReference type="NCBI Taxonomy" id="94328"/>
    <lineage>
        <taxon>Eukaryota</taxon>
        <taxon>Viridiplantae</taxon>
        <taxon>Streptophyta</taxon>
        <taxon>Embryophyta</taxon>
        <taxon>Tracheophyta</taxon>
        <taxon>Spermatophyta</taxon>
        <taxon>Magnoliopsida</taxon>
        <taxon>Liliopsida</taxon>
        <taxon>Zingiberales</taxon>
        <taxon>Zingiberaceae</taxon>
        <taxon>Zingiber</taxon>
    </lineage>
</organism>
<feature type="signal peptide" evidence="1">
    <location>
        <begin position="1"/>
        <end position="25"/>
    </location>
</feature>
<keyword evidence="1" id="KW-0732">Signal</keyword>
<dbReference type="Proteomes" id="UP000734854">
    <property type="component" value="Unassembled WGS sequence"/>
</dbReference>
<comment type="caution">
    <text evidence="3">The sequence shown here is derived from an EMBL/GenBank/DDBJ whole genome shotgun (WGS) entry which is preliminary data.</text>
</comment>
<dbReference type="InterPro" id="IPR036312">
    <property type="entry name" value="Bifun_inhib/LTP/seed_sf"/>
</dbReference>
<sequence length="118" mass="12166">MAKCLVAALALLLVANCALFLPSLACPYCPTPTTPPPPAPKLDACVNLLGGLVHAVIGQNEKSTCCPVISGLADLDAALCFCTIIKAKALNINVLLPIAIELLVDCGKHVPSDYKCPA</sequence>
<gene>
    <name evidence="3" type="ORF">ZIOFF_034170</name>
</gene>
<dbReference type="InterPro" id="IPR027923">
    <property type="entry name" value="Hydrophob_seed_dom"/>
</dbReference>
<protein>
    <recommendedName>
        <fullName evidence="2">Hydrophobic seed protein domain-containing protein</fullName>
    </recommendedName>
</protein>
<feature type="domain" description="Hydrophobic seed protein" evidence="2">
    <location>
        <begin position="40"/>
        <end position="117"/>
    </location>
</feature>
<dbReference type="PANTHER" id="PTHR31731">
    <property type="match status" value="1"/>
</dbReference>